<dbReference type="EMBL" id="BBYR01000040">
    <property type="protein sequence ID" value="GAP36977.1"/>
    <property type="molecule type" value="Genomic_DNA"/>
</dbReference>
<reference evidence="3" key="1">
    <citation type="submission" date="2015-07" db="EMBL/GenBank/DDBJ databases">
        <title>Discovery of a poly(ethylene terephthalate assimilation.</title>
        <authorList>
            <person name="Yoshida S."/>
            <person name="Hiraga K."/>
            <person name="Takehana T."/>
            <person name="Taniguchi I."/>
            <person name="Yamaji H."/>
            <person name="Maeda Y."/>
            <person name="Toyohara K."/>
            <person name="Miyamoto K."/>
            <person name="Kimura Y."/>
            <person name="Oda K."/>
        </authorList>
    </citation>
    <scope>NUCLEOTIDE SEQUENCE [LARGE SCALE GENOMIC DNA]</scope>
    <source>
        <strain evidence="3">NBRC 110686 / TISTR 2288 / 201-F6</strain>
    </source>
</reference>
<comment type="caution">
    <text evidence="2">The sequence shown here is derived from an EMBL/GenBank/DDBJ whole genome shotgun (WGS) entry which is preliminary data.</text>
</comment>
<dbReference type="STRING" id="1547922.ISF6_2832"/>
<sequence length="195" mass="20379">MLAMPSTPLAASPSVTLHPAGDPGRAEVEAFVAAVFSERYGAELRQFAPMLAARRDEGGALVAAAGWRVADAGPLFLEQYLSRPVEELLGAPRGRIVEVGHLAAAQAGEGRRLILQLGPLLAAAGADWVVSTVTEELRHLFLRLGIAPLALGVADPARLGAAAGAWGRYYEHRPVVLAGAVGPALQALARRRGSR</sequence>
<evidence type="ECO:0000313" key="3">
    <source>
        <dbReference type="Proteomes" id="UP000037660"/>
    </source>
</evidence>
<accession>A0A0K8P2S5</accession>
<proteinExistence type="predicted"/>
<feature type="region of interest" description="Disordered" evidence="1">
    <location>
        <begin position="1"/>
        <end position="21"/>
    </location>
</feature>
<dbReference type="OrthoDB" id="7432757at2"/>
<dbReference type="Pfam" id="PF12261">
    <property type="entry name" value="T_hemolysin"/>
    <property type="match status" value="1"/>
</dbReference>
<organism evidence="2 3">
    <name type="scientific">Piscinibacter sakaiensis</name>
    <name type="common">Ideonella sakaiensis</name>
    <dbReference type="NCBI Taxonomy" id="1547922"/>
    <lineage>
        <taxon>Bacteria</taxon>
        <taxon>Pseudomonadati</taxon>
        <taxon>Pseudomonadota</taxon>
        <taxon>Betaproteobacteria</taxon>
        <taxon>Burkholderiales</taxon>
        <taxon>Sphaerotilaceae</taxon>
        <taxon>Piscinibacter</taxon>
    </lineage>
</organism>
<dbReference type="Proteomes" id="UP000037660">
    <property type="component" value="Unassembled WGS sequence"/>
</dbReference>
<gene>
    <name evidence="2" type="ORF">ISF6_2832</name>
</gene>
<dbReference type="AlphaFoldDB" id="A0A0K8P2S5"/>
<dbReference type="InterPro" id="IPR016181">
    <property type="entry name" value="Acyl_CoA_acyltransferase"/>
</dbReference>
<keyword evidence="3" id="KW-1185">Reference proteome</keyword>
<dbReference type="SUPFAM" id="SSF55729">
    <property type="entry name" value="Acyl-CoA N-acyltransferases (Nat)"/>
    <property type="match status" value="1"/>
</dbReference>
<dbReference type="RefSeq" id="WP_054020941.1">
    <property type="nucleotide sequence ID" value="NZ_BBYR01000040.1"/>
</dbReference>
<evidence type="ECO:0000313" key="2">
    <source>
        <dbReference type="EMBL" id="GAP36977.1"/>
    </source>
</evidence>
<protein>
    <submittedName>
        <fullName evidence="2">Thermostable hemolysin delta-VPH</fullName>
    </submittedName>
</protein>
<dbReference type="InterPro" id="IPR022050">
    <property type="entry name" value="T_hemolysin"/>
</dbReference>
<reference evidence="2 3" key="2">
    <citation type="journal article" date="2016" name="Science">
        <title>A bacterium that degrades and assimilates poly(ethylene terephthalate).</title>
        <authorList>
            <person name="Yoshida S."/>
            <person name="Hiraga K."/>
            <person name="Takehana T."/>
            <person name="Taniguchi I."/>
            <person name="Yamaji H."/>
            <person name="Maeda Y."/>
            <person name="Toyohara K."/>
            <person name="Miyamoto K."/>
            <person name="Kimura Y."/>
            <person name="Oda K."/>
        </authorList>
    </citation>
    <scope>NUCLEOTIDE SEQUENCE [LARGE SCALE GENOMIC DNA]</scope>
    <source>
        <strain evidence="3">NBRC 110686 / TISTR 2288 / 201-F6</strain>
    </source>
</reference>
<evidence type="ECO:0000256" key="1">
    <source>
        <dbReference type="SAM" id="MobiDB-lite"/>
    </source>
</evidence>
<name>A0A0K8P2S5_PISS1</name>